<dbReference type="EMBL" id="LQNT01000001">
    <property type="protein sequence ID" value="KZE40289.1"/>
    <property type="molecule type" value="Genomic_DNA"/>
</dbReference>
<evidence type="ECO:0000313" key="1">
    <source>
        <dbReference type="EMBL" id="KZE40289.1"/>
    </source>
</evidence>
<reference evidence="1 2" key="1">
    <citation type="submission" date="2016-01" db="EMBL/GenBank/DDBJ databases">
        <title>Whole genome sequencing of Bhargavaea cecembensis T14.</title>
        <authorList>
            <person name="Hong K.W."/>
        </authorList>
    </citation>
    <scope>NUCLEOTIDE SEQUENCE [LARGE SCALE GENOMIC DNA]</scope>
    <source>
        <strain evidence="1 2">T14</strain>
    </source>
</reference>
<comment type="caution">
    <text evidence="1">The sequence shown here is derived from an EMBL/GenBank/DDBJ whole genome shotgun (WGS) entry which is preliminary data.</text>
</comment>
<dbReference type="RefSeq" id="WP_063178740.1">
    <property type="nucleotide sequence ID" value="NZ_LQNT01000001.1"/>
</dbReference>
<gene>
    <name evidence="1" type="ORF">AV656_03230</name>
</gene>
<protein>
    <submittedName>
        <fullName evidence="1">Uncharacterized protein</fullName>
    </submittedName>
</protein>
<sequence length="111" mass="12614">METLKTIDEFIEAAMGFDAEAHPGNLFVSQSTENGFEAEEVLMGDEDSVRKQVMQVFEVLLETERGSYYFHYPFSDPAEIEEIVAKLEPVYERYPKLVLPSEEMADKVAVA</sequence>
<dbReference type="OrthoDB" id="2452342at2"/>
<dbReference type="Proteomes" id="UP000076490">
    <property type="component" value="Unassembled WGS sequence"/>
</dbReference>
<proteinExistence type="predicted"/>
<accession>A0A165HKA7</accession>
<evidence type="ECO:0000313" key="2">
    <source>
        <dbReference type="Proteomes" id="UP000076490"/>
    </source>
</evidence>
<organism evidence="1 2">
    <name type="scientific">Bhargavaea cecembensis</name>
    <dbReference type="NCBI Taxonomy" id="394098"/>
    <lineage>
        <taxon>Bacteria</taxon>
        <taxon>Bacillati</taxon>
        <taxon>Bacillota</taxon>
        <taxon>Bacilli</taxon>
        <taxon>Bacillales</taxon>
        <taxon>Caryophanaceae</taxon>
        <taxon>Bhargavaea</taxon>
    </lineage>
</organism>
<dbReference type="AlphaFoldDB" id="A0A165HKA7"/>
<name>A0A165HKA7_9BACL</name>